<evidence type="ECO:0008006" key="4">
    <source>
        <dbReference type="Google" id="ProtNLM"/>
    </source>
</evidence>
<feature type="transmembrane region" description="Helical" evidence="1">
    <location>
        <begin position="391"/>
        <end position="412"/>
    </location>
</feature>
<name>A0A4Z1BDJ4_9FLAO</name>
<keyword evidence="1" id="KW-0472">Membrane</keyword>
<evidence type="ECO:0000256" key="1">
    <source>
        <dbReference type="SAM" id="Phobius"/>
    </source>
</evidence>
<sequence>MAVNKLESLHELSDKLFNNSLNNIQQRLNNVTDKMKAKLKSFALDAGISFIILHERIRGATNKVLANLEPFTTRFGKVFNNIKNIINSISSQIKNSLSTISSQMGEAFSSKNIRGLLNSFETLKNGLQFTKGLQNNKMMLQQIGIPNPEEMNAQAHSLEKRWGDSSKLILQTSNMMANGLGGSMESNMHVLEQFYEKGGNLNGDMLNQLEKNLPKIREMGLSVEDYLGVMTNGVKKGGSSDSIFSGLEQSIAAIESLDENKLNDIASSLNINPKNLEAGSSFDILQTMLKEANDPAKKAALTSIFAETGQEAGVNFIQGLGGTDIDPNKLENFKGAGDGIKNIMANIEASIADKVGGILPYLESLSTVIGIAETLIPLLTSLNAIMFANPVGAIAIGIAALVAYIAIAINYYDEWGAAMLQFLGPIGWVINAFIAIKDHWDSIVEAFKTDGIIGGLIRIHIVLMDRFLKPLQQILETIQEFDPTGLSTKALKRINQIRIENKLVTDGEKSKLMKQGNDALLSIFTPEIQNTLNNKVNSGKRSLYTNQNKVNKSTAKNFSPPQVKEDINSVTQQASQEKRIEIKIDSFIKGGVQVSNNGQGNGMSSSDLETWFKEMFQRIIINAENATN</sequence>
<protein>
    <recommendedName>
        <fullName evidence="4">Phage tail tape measure protein</fullName>
    </recommendedName>
</protein>
<accession>A0A4Z1BDJ4</accession>
<organism evidence="2 3">
    <name type="scientific">Empedobacter tilapiae</name>
    <dbReference type="NCBI Taxonomy" id="2491114"/>
    <lineage>
        <taxon>Bacteria</taxon>
        <taxon>Pseudomonadati</taxon>
        <taxon>Bacteroidota</taxon>
        <taxon>Flavobacteriia</taxon>
        <taxon>Flavobacteriales</taxon>
        <taxon>Weeksellaceae</taxon>
        <taxon>Empedobacter</taxon>
    </lineage>
</organism>
<feature type="transmembrane region" description="Helical" evidence="1">
    <location>
        <begin position="418"/>
        <end position="436"/>
    </location>
</feature>
<proteinExistence type="predicted"/>
<keyword evidence="1" id="KW-1133">Transmembrane helix</keyword>
<dbReference type="AlphaFoldDB" id="A0A4Z1BDJ4"/>
<gene>
    <name evidence="2" type="ORF">E4J94_09875</name>
</gene>
<evidence type="ECO:0000313" key="3">
    <source>
        <dbReference type="Proteomes" id="UP000297998"/>
    </source>
</evidence>
<dbReference type="Proteomes" id="UP000297998">
    <property type="component" value="Unassembled WGS sequence"/>
</dbReference>
<reference evidence="2 3" key="1">
    <citation type="submission" date="2019-03" db="EMBL/GenBank/DDBJ databases">
        <title>Empedobacter tilapiae sp. nov., isolated from an intestine of Nile tilapia Oreochromis niloticus.</title>
        <authorList>
            <person name="Kim Y.-O."/>
            <person name="Yoon J.-H."/>
        </authorList>
    </citation>
    <scope>NUCLEOTIDE SEQUENCE [LARGE SCALE GENOMIC DNA]</scope>
    <source>
        <strain evidence="2 3">MRS2</strain>
    </source>
</reference>
<dbReference type="OrthoDB" id="1219342at2"/>
<dbReference type="RefSeq" id="WP_135835643.1">
    <property type="nucleotide sequence ID" value="NZ_SRPE01000006.1"/>
</dbReference>
<dbReference type="EMBL" id="SRPE01000006">
    <property type="protein sequence ID" value="TGN26744.1"/>
    <property type="molecule type" value="Genomic_DNA"/>
</dbReference>
<keyword evidence="1" id="KW-0812">Transmembrane</keyword>
<evidence type="ECO:0000313" key="2">
    <source>
        <dbReference type="EMBL" id="TGN26744.1"/>
    </source>
</evidence>
<comment type="caution">
    <text evidence="2">The sequence shown here is derived from an EMBL/GenBank/DDBJ whole genome shotgun (WGS) entry which is preliminary data.</text>
</comment>
<keyword evidence="3" id="KW-1185">Reference proteome</keyword>